<dbReference type="InterPro" id="IPR006095">
    <property type="entry name" value="Glu/Leu/Phe/Val/Trp_DH"/>
</dbReference>
<dbReference type="Pfam" id="PF00208">
    <property type="entry name" value="ELFV_dehydrog"/>
    <property type="match status" value="2"/>
</dbReference>
<feature type="binding site" evidence="6">
    <location>
        <begin position="179"/>
        <end position="184"/>
    </location>
    <ligand>
        <name>NAD(+)</name>
        <dbReference type="ChEBI" id="CHEBI:57540"/>
    </ligand>
</feature>
<dbReference type="Gene3D" id="3.40.50.10860">
    <property type="entry name" value="Leucine Dehydrogenase, chain A, domain 1"/>
    <property type="match status" value="1"/>
</dbReference>
<keyword evidence="4 6" id="KW-0520">NAD</keyword>
<sequence length="347" mass="35327">MSVFASMAAPGHEQVCHYFDADTGLRAIVAVHSTARGPGVGGVRIRAYDDDEAALADVLRLSEAMSYKAACAGLHCGGAKAVVMAPFPADRTAGMHALARAVESLGGRYVATEDMGMSESDIALLNEVTRHAVGRSLAAGGSGDPSPYTADGVIAGMRAALRAAGREPAFDGLRVAVQGAGSVGLAVIERLLAAGASVVASDIAAEPCERASAAGSTIVDNEAILREPVDILAPCGVGGVLNVDTIPSLACPIVAGAANNQLATDADGRRLAERGIVYAPDFVINAGGLINVSDELDPDGYSVERVRFRVAGIESTLNTIFAEAAAHGETPAATALRIARERIAAGR</sequence>
<dbReference type="PRINTS" id="PR00082">
    <property type="entry name" value="GLFDHDRGNASE"/>
</dbReference>
<dbReference type="Pfam" id="PF02812">
    <property type="entry name" value="ELFV_dehydrog_N"/>
    <property type="match status" value="1"/>
</dbReference>
<feature type="domain" description="Glutamate/phenylalanine/leucine/valine/L-tryptophan dehydrogenase C-terminal" evidence="8">
    <location>
        <begin position="143"/>
        <end position="347"/>
    </location>
</feature>
<evidence type="ECO:0000256" key="5">
    <source>
        <dbReference type="PIRSR" id="PIRSR000188-1"/>
    </source>
</evidence>
<organism evidence="9 10">
    <name type="scientific">Salinisphaera orenii MK-B5</name>
    <dbReference type="NCBI Taxonomy" id="856730"/>
    <lineage>
        <taxon>Bacteria</taxon>
        <taxon>Pseudomonadati</taxon>
        <taxon>Pseudomonadota</taxon>
        <taxon>Gammaproteobacteria</taxon>
        <taxon>Salinisphaerales</taxon>
        <taxon>Salinisphaeraceae</taxon>
        <taxon>Salinisphaera</taxon>
    </lineage>
</organism>
<dbReference type="GO" id="GO:0016639">
    <property type="term" value="F:oxidoreductase activity, acting on the CH-NH2 group of donors, NAD or NADP as acceptor"/>
    <property type="evidence" value="ECO:0007669"/>
    <property type="project" value="InterPro"/>
</dbReference>
<evidence type="ECO:0000256" key="7">
    <source>
        <dbReference type="RuleBase" id="RU004417"/>
    </source>
</evidence>
<feature type="active site" description="Proton donor/acceptor" evidence="5">
    <location>
        <position position="80"/>
    </location>
</feature>
<comment type="similarity">
    <text evidence="2 7">Belongs to the Glu/Leu/Phe/Val dehydrogenases family.</text>
</comment>
<dbReference type="PANTHER" id="PTHR42722">
    <property type="entry name" value="LEUCINE DEHYDROGENASE"/>
    <property type="match status" value="1"/>
</dbReference>
<protein>
    <submittedName>
        <fullName evidence="9">Leucine dehydrogenase</fullName>
    </submittedName>
</protein>
<dbReference type="SMART" id="SM00839">
    <property type="entry name" value="ELFV_dehydrog"/>
    <property type="match status" value="1"/>
</dbReference>
<evidence type="ECO:0000313" key="10">
    <source>
        <dbReference type="Proteomes" id="UP000283993"/>
    </source>
</evidence>
<dbReference type="InterPro" id="IPR036291">
    <property type="entry name" value="NAD(P)-bd_dom_sf"/>
</dbReference>
<dbReference type="GO" id="GO:0000166">
    <property type="term" value="F:nucleotide binding"/>
    <property type="evidence" value="ECO:0007669"/>
    <property type="project" value="UniProtKB-KW"/>
</dbReference>
<evidence type="ECO:0000256" key="2">
    <source>
        <dbReference type="ARBA" id="ARBA00006382"/>
    </source>
</evidence>
<dbReference type="CDD" id="cd01075">
    <property type="entry name" value="NAD_bind_Leu_Phe_Val_DH"/>
    <property type="match status" value="1"/>
</dbReference>
<dbReference type="Proteomes" id="UP000283993">
    <property type="component" value="Unassembled WGS sequence"/>
</dbReference>
<evidence type="ECO:0000256" key="1">
    <source>
        <dbReference type="ARBA" id="ARBA00003868"/>
    </source>
</evidence>
<comment type="function">
    <text evidence="1">Catalyzes the reversible oxidative deamination of glutamate to alpha-ketoglutarate and ammonia.</text>
</comment>
<gene>
    <name evidence="9" type="ORF">SAOR_04235</name>
</gene>
<dbReference type="RefSeq" id="WP_123630352.1">
    <property type="nucleotide sequence ID" value="NZ_AYKH01000005.1"/>
</dbReference>
<evidence type="ECO:0000313" key="9">
    <source>
        <dbReference type="EMBL" id="ROO29259.1"/>
    </source>
</evidence>
<dbReference type="PIRSF" id="PIRSF000188">
    <property type="entry name" value="Phe_leu_dh"/>
    <property type="match status" value="1"/>
</dbReference>
<dbReference type="InterPro" id="IPR016211">
    <property type="entry name" value="Glu/Phe/Leu/Val/Trp_DH_bac/arc"/>
</dbReference>
<evidence type="ECO:0000259" key="8">
    <source>
        <dbReference type="SMART" id="SM00839"/>
    </source>
</evidence>
<proteinExistence type="inferred from homology"/>
<dbReference type="AlphaFoldDB" id="A0A423PUK3"/>
<name>A0A423PUK3_9GAMM</name>
<keyword evidence="10" id="KW-1185">Reference proteome</keyword>
<dbReference type="InterPro" id="IPR006096">
    <property type="entry name" value="Glu/Leu/Phe/Val/Trp_DH_C"/>
</dbReference>
<accession>A0A423PUK3</accession>
<keyword evidence="6" id="KW-0547">Nucleotide-binding</keyword>
<dbReference type="GO" id="GO:0006520">
    <property type="term" value="P:amino acid metabolic process"/>
    <property type="evidence" value="ECO:0007669"/>
    <property type="project" value="InterPro"/>
</dbReference>
<reference evidence="9 10" key="1">
    <citation type="submission" date="2013-10" db="EMBL/GenBank/DDBJ databases">
        <title>Salinisphaera orenii MK-B5 Genome Sequencing.</title>
        <authorList>
            <person name="Lai Q."/>
            <person name="Li C."/>
            <person name="Shao Z."/>
        </authorList>
    </citation>
    <scope>NUCLEOTIDE SEQUENCE [LARGE SCALE GENOMIC DNA]</scope>
    <source>
        <strain evidence="9 10">MK-B5</strain>
    </source>
</reference>
<dbReference type="Gene3D" id="3.40.50.720">
    <property type="entry name" value="NAD(P)-binding Rossmann-like Domain"/>
    <property type="match status" value="1"/>
</dbReference>
<dbReference type="InterPro" id="IPR046346">
    <property type="entry name" value="Aminoacid_DH-like_N_sf"/>
</dbReference>
<evidence type="ECO:0000256" key="6">
    <source>
        <dbReference type="PIRSR" id="PIRSR000188-2"/>
    </source>
</evidence>
<dbReference type="EMBL" id="AYKH01000005">
    <property type="protein sequence ID" value="ROO29259.1"/>
    <property type="molecule type" value="Genomic_DNA"/>
</dbReference>
<keyword evidence="3 7" id="KW-0560">Oxidoreductase</keyword>
<dbReference type="InterPro" id="IPR006097">
    <property type="entry name" value="Glu/Leu/Phe/Val/Trp_DH_dimer"/>
</dbReference>
<evidence type="ECO:0000256" key="3">
    <source>
        <dbReference type="ARBA" id="ARBA00023002"/>
    </source>
</evidence>
<dbReference type="PANTHER" id="PTHR42722:SF1">
    <property type="entry name" value="VALINE DEHYDROGENASE"/>
    <property type="match status" value="1"/>
</dbReference>
<dbReference type="SUPFAM" id="SSF51735">
    <property type="entry name" value="NAD(P)-binding Rossmann-fold domains"/>
    <property type="match status" value="1"/>
</dbReference>
<comment type="caution">
    <text evidence="9">The sequence shown here is derived from an EMBL/GenBank/DDBJ whole genome shotgun (WGS) entry which is preliminary data.</text>
</comment>
<dbReference type="SUPFAM" id="SSF53223">
    <property type="entry name" value="Aminoacid dehydrogenase-like, N-terminal domain"/>
    <property type="match status" value="1"/>
</dbReference>
<evidence type="ECO:0000256" key="4">
    <source>
        <dbReference type="ARBA" id="ARBA00023027"/>
    </source>
</evidence>